<evidence type="ECO:0000313" key="1">
    <source>
        <dbReference type="EMBL" id="ACL11005.1"/>
    </source>
</evidence>
<name>B8D4H4_DESA1</name>
<reference evidence="1 2" key="1">
    <citation type="journal article" date="2009" name="J. Bacteriol.">
        <title>Complete genome sequence of the anaerobic, protein-degrading hyperthermophilic crenarchaeon Desulfurococcus kamchatkensis.</title>
        <authorList>
            <person name="Ravin N.V."/>
            <person name="Mardanov A.V."/>
            <person name="Beletsky A.V."/>
            <person name="Kublanov I.V."/>
            <person name="Kolganova T.V."/>
            <person name="Lebedinsky A.V."/>
            <person name="Chernyh N.A."/>
            <person name="Bonch-Osmolovskaya E.A."/>
            <person name="Skryabin K.G."/>
        </authorList>
    </citation>
    <scope>NUCLEOTIDE SEQUENCE [LARGE SCALE GENOMIC DNA]</scope>
    <source>
        <strain evidence="2">DSM 18924 / JCM 16383 / VKM B-2413 / 1221n</strain>
    </source>
</reference>
<proteinExistence type="predicted"/>
<sequence length="55" mass="6237">MGPEIKIYVVAVLRRIRSSIEKCSSIECALSVIDTYIEAIDEKTFSEILRTLGLY</sequence>
<dbReference type="AlphaFoldDB" id="B8D4H4"/>
<dbReference type="HOGENOM" id="CLU_3038882_0_0_2"/>
<dbReference type="eggNOG" id="arCOG11775">
    <property type="taxonomic scope" value="Archaea"/>
</dbReference>
<dbReference type="EMBL" id="CP001140">
    <property type="protein sequence ID" value="ACL11005.1"/>
    <property type="molecule type" value="Genomic_DNA"/>
</dbReference>
<dbReference type="KEGG" id="dka:DKAM_0679"/>
<dbReference type="Proteomes" id="UP000006903">
    <property type="component" value="Chromosome"/>
</dbReference>
<organism evidence="1 2">
    <name type="scientific">Desulfurococcus amylolyticus (strain DSM 18924 / JCM 16383 / VKM B-2413 / 1221n)</name>
    <name type="common">Desulfurococcus kamchatkensis</name>
    <dbReference type="NCBI Taxonomy" id="490899"/>
    <lineage>
        <taxon>Archaea</taxon>
        <taxon>Thermoproteota</taxon>
        <taxon>Thermoprotei</taxon>
        <taxon>Desulfurococcales</taxon>
        <taxon>Desulfurococcaceae</taxon>
        <taxon>Desulfurococcus</taxon>
    </lineage>
</organism>
<gene>
    <name evidence="1" type="ordered locus">DKAM_0679</name>
</gene>
<accession>B8D4H4</accession>
<dbReference type="GeneID" id="59369498"/>
<protein>
    <submittedName>
        <fullName evidence="1">Uncharacterized protein</fullName>
    </submittedName>
</protein>
<evidence type="ECO:0000313" key="2">
    <source>
        <dbReference type="Proteomes" id="UP000006903"/>
    </source>
</evidence>
<dbReference type="RefSeq" id="WP_012608346.1">
    <property type="nucleotide sequence ID" value="NC_011766.1"/>
</dbReference>